<dbReference type="PANTHER" id="PTHR36307">
    <property type="entry name" value="FLAGELLA BASAL BODY P-RING FORMATION PROTEIN FLGA"/>
    <property type="match status" value="1"/>
</dbReference>
<keyword evidence="6" id="KW-0966">Cell projection</keyword>
<comment type="subcellular location">
    <subcellularLocation>
        <location evidence="1 4">Periplasm</location>
    </subcellularLocation>
</comment>
<proteinExistence type="inferred from homology"/>
<evidence type="ECO:0000313" key="7">
    <source>
        <dbReference type="Proteomes" id="UP001557465"/>
    </source>
</evidence>
<comment type="function">
    <text evidence="4">Involved in the assembly process of the P-ring formation. It may associate with FlgF on the rod constituting a structure essential for the P-ring assembly or may act as a modulator protein for the P-ring assembly.</text>
</comment>
<dbReference type="PANTHER" id="PTHR36307:SF1">
    <property type="entry name" value="FLAGELLA BASAL BODY P-RING FORMATION PROTEIN FLGA"/>
    <property type="match status" value="1"/>
</dbReference>
<feature type="domain" description="SAF" evidence="5">
    <location>
        <begin position="94"/>
        <end position="156"/>
    </location>
</feature>
<dbReference type="CDD" id="cd11614">
    <property type="entry name" value="SAF_CpaB_FlgA_like"/>
    <property type="match status" value="1"/>
</dbReference>
<keyword evidence="3 4" id="KW-0574">Periplasm</keyword>
<dbReference type="Gene3D" id="3.90.1210.10">
    <property type="entry name" value="Antifreeze-like/N-acetylneuraminic acid synthase C-terminal domain"/>
    <property type="match status" value="1"/>
</dbReference>
<feature type="chain" id="PRO_5044969307" description="Flagella basal body P-ring formation protein FlgA" evidence="4">
    <location>
        <begin position="20"/>
        <end position="226"/>
    </location>
</feature>
<dbReference type="NCBIfam" id="TIGR03170">
    <property type="entry name" value="flgA_cterm"/>
    <property type="match status" value="1"/>
</dbReference>
<protein>
    <recommendedName>
        <fullName evidence="4">Flagella basal body P-ring formation protein FlgA</fullName>
    </recommendedName>
</protein>
<keyword evidence="6" id="KW-0969">Cilium</keyword>
<feature type="signal peptide" evidence="4">
    <location>
        <begin position="1"/>
        <end position="19"/>
    </location>
</feature>
<evidence type="ECO:0000256" key="3">
    <source>
        <dbReference type="ARBA" id="ARBA00022764"/>
    </source>
</evidence>
<keyword evidence="4" id="KW-1005">Bacterial flagellum biogenesis</keyword>
<organism evidence="6 7">
    <name type="scientific">Thioclava arctica</name>
    <dbReference type="NCBI Taxonomy" id="3238301"/>
    <lineage>
        <taxon>Bacteria</taxon>
        <taxon>Pseudomonadati</taxon>
        <taxon>Pseudomonadota</taxon>
        <taxon>Alphaproteobacteria</taxon>
        <taxon>Rhodobacterales</taxon>
        <taxon>Paracoccaceae</taxon>
        <taxon>Thioclava</taxon>
    </lineage>
</organism>
<gene>
    <name evidence="6" type="primary">flgA</name>
    <name evidence="6" type="ORF">AB4874_16920</name>
</gene>
<comment type="similarity">
    <text evidence="4">Belongs to the FlgA family.</text>
</comment>
<dbReference type="Proteomes" id="UP001557465">
    <property type="component" value="Unassembled WGS sequence"/>
</dbReference>
<dbReference type="RefSeq" id="WP_368392860.1">
    <property type="nucleotide sequence ID" value="NZ_JBFRYC010000014.1"/>
</dbReference>
<dbReference type="InterPro" id="IPR013974">
    <property type="entry name" value="SAF"/>
</dbReference>
<evidence type="ECO:0000256" key="2">
    <source>
        <dbReference type="ARBA" id="ARBA00022729"/>
    </source>
</evidence>
<evidence type="ECO:0000256" key="4">
    <source>
        <dbReference type="RuleBase" id="RU362063"/>
    </source>
</evidence>
<keyword evidence="2 4" id="KW-0732">Signal</keyword>
<dbReference type="Pfam" id="PF13144">
    <property type="entry name" value="ChapFlgA"/>
    <property type="match status" value="1"/>
</dbReference>
<accession>A0ABV3TQN0</accession>
<keyword evidence="7" id="KW-1185">Reference proteome</keyword>
<dbReference type="Gene3D" id="2.30.30.760">
    <property type="match status" value="1"/>
</dbReference>
<dbReference type="InterPro" id="IPR039246">
    <property type="entry name" value="Flagellar_FlgA"/>
</dbReference>
<reference evidence="6 7" key="1">
    <citation type="journal article" date="2011" name="Int. J. Syst. Evol. Microbiol.">
        <title>Zhongshania antarctica gen. nov., sp. nov. and Zhongshania guokunii sp. nov., gammaproteobacteria respectively isolated from coastal attached (fast) ice and surface seawater of the Antarctic.</title>
        <authorList>
            <person name="Li H.J."/>
            <person name="Zhang X.Y."/>
            <person name="Chen C.X."/>
            <person name="Zhang Y.J."/>
            <person name="Gao Z.M."/>
            <person name="Yu Y."/>
            <person name="Chen X.L."/>
            <person name="Chen B."/>
            <person name="Zhang Y.Z."/>
        </authorList>
    </citation>
    <scope>NUCLEOTIDE SEQUENCE [LARGE SCALE GENOMIC DNA]</scope>
    <source>
        <strain evidence="6 7">15-R06ZXC-3</strain>
    </source>
</reference>
<evidence type="ECO:0000259" key="5">
    <source>
        <dbReference type="SMART" id="SM00858"/>
    </source>
</evidence>
<sequence>MRHKLLVAFMLLAGSAAQAAPLEPASAITAAIASQLDGAEGKIMSNGGAMMPACQAQLSVSWLPSEDDTFRTASVTCPSPSWTIYAGVRIVKRHVALVASRAIAAGEVIDSSDTASREVALSDVHGALLSPQVLAEGVKATRAIPEGEPVTRSMTDLTRSVHSGQQVVLRVNQGGLVVSAPGQALQDGAIGDSVAVENAESHRRLSAIIVRSAPQRSGVYLVAPAE</sequence>
<dbReference type="InterPro" id="IPR017585">
    <property type="entry name" value="SAF_FlgA"/>
</dbReference>
<evidence type="ECO:0000256" key="1">
    <source>
        <dbReference type="ARBA" id="ARBA00004418"/>
    </source>
</evidence>
<evidence type="ECO:0000313" key="6">
    <source>
        <dbReference type="EMBL" id="MEX1663298.1"/>
    </source>
</evidence>
<name>A0ABV3TQN0_9RHOB</name>
<keyword evidence="6" id="KW-0282">Flagellum</keyword>
<dbReference type="SMART" id="SM00858">
    <property type="entry name" value="SAF"/>
    <property type="match status" value="1"/>
</dbReference>
<dbReference type="EMBL" id="JBFRYC010000014">
    <property type="protein sequence ID" value="MEX1663298.1"/>
    <property type="molecule type" value="Genomic_DNA"/>
</dbReference>
<comment type="caution">
    <text evidence="6">The sequence shown here is derived from an EMBL/GenBank/DDBJ whole genome shotgun (WGS) entry which is preliminary data.</text>
</comment>